<name>A0AAV9JFB8_9PEZI</name>
<comment type="caution">
    <text evidence="1">The sequence shown here is derived from an EMBL/GenBank/DDBJ whole genome shotgun (WGS) entry which is preliminary data.</text>
</comment>
<dbReference type="Proteomes" id="UP001324427">
    <property type="component" value="Unassembled WGS sequence"/>
</dbReference>
<protein>
    <submittedName>
        <fullName evidence="1">Uncharacterized protein</fullName>
    </submittedName>
</protein>
<evidence type="ECO:0000313" key="1">
    <source>
        <dbReference type="EMBL" id="KAK4543730.1"/>
    </source>
</evidence>
<organism evidence="1 2">
    <name type="scientific">Oleoguttula mirabilis</name>
    <dbReference type="NCBI Taxonomy" id="1507867"/>
    <lineage>
        <taxon>Eukaryota</taxon>
        <taxon>Fungi</taxon>
        <taxon>Dikarya</taxon>
        <taxon>Ascomycota</taxon>
        <taxon>Pezizomycotina</taxon>
        <taxon>Dothideomycetes</taxon>
        <taxon>Dothideomycetidae</taxon>
        <taxon>Mycosphaerellales</taxon>
        <taxon>Teratosphaeriaceae</taxon>
        <taxon>Oleoguttula</taxon>
    </lineage>
</organism>
<dbReference type="EMBL" id="JAVFHQ010000030">
    <property type="protein sequence ID" value="KAK4543730.1"/>
    <property type="molecule type" value="Genomic_DNA"/>
</dbReference>
<sequence>MTSVSDKLAIVVSQYQCIRIIAEQCTGDDIINLGLASKRHWTSLHQNLMAMHNKWAYSLRCDGSGVMRWDGVNRRIWQGGPFFQCLDTLFQIPRARPCDGCGVAVCNICRFHVDRSNNYLWGWQQEAPFDDESENRRIYRPAWRDADYKYRRAAAQTDTEKAETILAAQWRVYCQKHMDIKKVELRKMLRPGYLPGPLCRCNPIDRFVIKSWLCMECFEKQFSDLSIWPRSELSCAVSGCYGRAVPGWKQCGWCKLLIEPCAVTGFNAVYRTE</sequence>
<proteinExistence type="predicted"/>
<accession>A0AAV9JFB8</accession>
<keyword evidence="2" id="KW-1185">Reference proteome</keyword>
<dbReference type="AlphaFoldDB" id="A0AAV9JFB8"/>
<evidence type="ECO:0000313" key="2">
    <source>
        <dbReference type="Proteomes" id="UP001324427"/>
    </source>
</evidence>
<gene>
    <name evidence="1" type="ORF">LTR36_005375</name>
</gene>
<reference evidence="1 2" key="1">
    <citation type="submission" date="2021-11" db="EMBL/GenBank/DDBJ databases">
        <title>Black yeast isolated from Biological Soil Crust.</title>
        <authorList>
            <person name="Kurbessoian T."/>
        </authorList>
    </citation>
    <scope>NUCLEOTIDE SEQUENCE [LARGE SCALE GENOMIC DNA]</scope>
    <source>
        <strain evidence="1 2">CCFEE 5522</strain>
    </source>
</reference>